<feature type="transmembrane region" description="Helical" evidence="1">
    <location>
        <begin position="82"/>
        <end position="106"/>
    </location>
</feature>
<sequence length="259" mass="29562">MITSCNGLSDTALCQELFETGMFFKTDKTSYGWQGVVLSGVCGIICCGLYVWLRKREAHLIAGNADKANEMFLHVYGKVIRVYLLLVLLTGVVYGIFAVCLALKSLDLPVSFLSALLSTLPSTQMILILSLFTKNTISDRAFWRAVIHAGIYAGICYPGHIIGYICYSTKLSGVLHLGLDIVIVLFTIFLWCRQWGYFWARKSIIMKYSFMVVIIEAFQTVNGKYFIKHLTPFFFFVKWEGGDRKRVLFFFFFFLKKKN</sequence>
<reference evidence="2 3" key="1">
    <citation type="journal article" date="2013" name="Curr. Biol.">
        <title>The Genome of the Foraminiferan Reticulomyxa filosa.</title>
        <authorList>
            <person name="Glockner G."/>
            <person name="Hulsmann N."/>
            <person name="Schleicher M."/>
            <person name="Noegel A.A."/>
            <person name="Eichinger L."/>
            <person name="Gallinger C."/>
            <person name="Pawlowski J."/>
            <person name="Sierra R."/>
            <person name="Euteneuer U."/>
            <person name="Pillet L."/>
            <person name="Moustafa A."/>
            <person name="Platzer M."/>
            <person name="Groth M."/>
            <person name="Szafranski K."/>
            <person name="Schliwa M."/>
        </authorList>
    </citation>
    <scope>NUCLEOTIDE SEQUENCE [LARGE SCALE GENOMIC DNA]</scope>
</reference>
<gene>
    <name evidence="2" type="ORF">RFI_36149</name>
</gene>
<keyword evidence="1" id="KW-0472">Membrane</keyword>
<dbReference type="AlphaFoldDB" id="X6LIV3"/>
<evidence type="ECO:0000313" key="3">
    <source>
        <dbReference type="Proteomes" id="UP000023152"/>
    </source>
</evidence>
<feature type="transmembrane region" description="Helical" evidence="1">
    <location>
        <begin position="171"/>
        <end position="192"/>
    </location>
</feature>
<dbReference type="EMBL" id="ASPP01038717">
    <property type="protein sequence ID" value="ETO01291.1"/>
    <property type="molecule type" value="Genomic_DNA"/>
</dbReference>
<protein>
    <submittedName>
        <fullName evidence="2">Uncharacterized protein</fullName>
    </submittedName>
</protein>
<evidence type="ECO:0000313" key="2">
    <source>
        <dbReference type="EMBL" id="ETO01291.1"/>
    </source>
</evidence>
<name>X6LIV3_RETFI</name>
<organism evidence="2 3">
    <name type="scientific">Reticulomyxa filosa</name>
    <dbReference type="NCBI Taxonomy" id="46433"/>
    <lineage>
        <taxon>Eukaryota</taxon>
        <taxon>Sar</taxon>
        <taxon>Rhizaria</taxon>
        <taxon>Retaria</taxon>
        <taxon>Foraminifera</taxon>
        <taxon>Monothalamids</taxon>
        <taxon>Reticulomyxidae</taxon>
        <taxon>Reticulomyxa</taxon>
    </lineage>
</organism>
<evidence type="ECO:0000256" key="1">
    <source>
        <dbReference type="SAM" id="Phobius"/>
    </source>
</evidence>
<accession>X6LIV3</accession>
<dbReference type="Proteomes" id="UP000023152">
    <property type="component" value="Unassembled WGS sequence"/>
</dbReference>
<keyword evidence="1" id="KW-0812">Transmembrane</keyword>
<feature type="transmembrane region" description="Helical" evidence="1">
    <location>
        <begin position="145"/>
        <end position="165"/>
    </location>
</feature>
<feature type="transmembrane region" description="Helical" evidence="1">
    <location>
        <begin position="112"/>
        <end position="133"/>
    </location>
</feature>
<keyword evidence="1" id="KW-1133">Transmembrane helix</keyword>
<keyword evidence="3" id="KW-1185">Reference proteome</keyword>
<feature type="transmembrane region" description="Helical" evidence="1">
    <location>
        <begin position="31"/>
        <end position="53"/>
    </location>
</feature>
<proteinExistence type="predicted"/>
<comment type="caution">
    <text evidence="2">The sequence shown here is derived from an EMBL/GenBank/DDBJ whole genome shotgun (WGS) entry which is preliminary data.</text>
</comment>